<evidence type="ECO:0000313" key="2">
    <source>
        <dbReference type="EMBL" id="PSL01566.1"/>
    </source>
</evidence>
<gene>
    <name evidence="2" type="ORF">CLV30_11354</name>
</gene>
<name>A0A2P8DWG7_9ACTN</name>
<organism evidence="2 3">
    <name type="scientific">Haloactinopolyspora alba</name>
    <dbReference type="NCBI Taxonomy" id="648780"/>
    <lineage>
        <taxon>Bacteria</taxon>
        <taxon>Bacillati</taxon>
        <taxon>Actinomycetota</taxon>
        <taxon>Actinomycetes</taxon>
        <taxon>Jiangellales</taxon>
        <taxon>Jiangellaceae</taxon>
        <taxon>Haloactinopolyspora</taxon>
    </lineage>
</organism>
<evidence type="ECO:0000313" key="3">
    <source>
        <dbReference type="Proteomes" id="UP000243528"/>
    </source>
</evidence>
<dbReference type="RefSeq" id="WP_106538427.1">
    <property type="nucleotide sequence ID" value="NZ_PYGE01000013.1"/>
</dbReference>
<proteinExistence type="predicted"/>
<sequence>MAVTRGGGGGGSYSSIDVDSFDSMISTLESRTEDSREEMSGLKASIESEDVDATNAKEILDIFDWVDDELPLLRRRLSLAKVADSGQADGLSAYISEPVTLPTEEELSEARDLADKIKNHGYTDEELAQIIHEVAGKLDTSDPDVMSEFFGRLGVQNTQMLASQMSASGSDTGQEDIRAFSRALGAATMDTDPGADFTEVVDAFATAPVEGDHLVNPAAWGRLALMQHGTFDQEFVEDVVNANALDRFSDNPDYDFRGGSTFDVQTTGLSEDVLALAFGALGNHPDAARNAINGLPGDMGDTVGSVFGYAESRGTGDDVADAFGQAINSGSGVNDEYWRDHSDEASRFALEFIKAAGKHPEVPWPIKDDMSELAASYRQEFLTGASMDDAEFRESRTTAPENFDGLYNVDPAFYLSPQDTYKFLHGFADNDELMAPFDEAMGEMFETLPSQAANADYRAQNDGEQDPRNFENMMTAFGNLAGLENTAMIDVRGDLDELEKSVREGIATVLTLGLAEVPTPQSIGPKLAWKAFTFAAGKGLGEYKKGGETRVDQVEAEDHQVALTVQYHIAESLIDADYPHTEMPDAITDDSGNLLPVEDIAKSEEAMRAFAEWSDSNNNGDVTPFDTKLDHGSMIFLGGQDDSEHRVRSWDLGEDWTPPE</sequence>
<feature type="compositionally biased region" description="Basic and acidic residues" evidence="1">
    <location>
        <begin position="30"/>
        <end position="40"/>
    </location>
</feature>
<evidence type="ECO:0000256" key="1">
    <source>
        <dbReference type="SAM" id="MobiDB-lite"/>
    </source>
</evidence>
<reference evidence="2 3" key="1">
    <citation type="submission" date="2018-03" db="EMBL/GenBank/DDBJ databases">
        <title>Genomic Encyclopedia of Archaeal and Bacterial Type Strains, Phase II (KMG-II): from individual species to whole genera.</title>
        <authorList>
            <person name="Goeker M."/>
        </authorList>
    </citation>
    <scope>NUCLEOTIDE SEQUENCE [LARGE SCALE GENOMIC DNA]</scope>
    <source>
        <strain evidence="2 3">DSM 45211</strain>
    </source>
</reference>
<dbReference type="EMBL" id="PYGE01000013">
    <property type="protein sequence ID" value="PSL01566.1"/>
    <property type="molecule type" value="Genomic_DNA"/>
</dbReference>
<comment type="caution">
    <text evidence="2">The sequence shown here is derived from an EMBL/GenBank/DDBJ whole genome shotgun (WGS) entry which is preliminary data.</text>
</comment>
<accession>A0A2P8DWG7</accession>
<feature type="region of interest" description="Disordered" evidence="1">
    <location>
        <begin position="27"/>
        <end position="47"/>
    </location>
</feature>
<protein>
    <submittedName>
        <fullName evidence="2">Uncharacterized protein</fullName>
    </submittedName>
</protein>
<dbReference type="Proteomes" id="UP000243528">
    <property type="component" value="Unassembled WGS sequence"/>
</dbReference>
<dbReference type="OrthoDB" id="3492053at2"/>
<keyword evidence="3" id="KW-1185">Reference proteome</keyword>
<dbReference type="AlphaFoldDB" id="A0A2P8DWG7"/>